<dbReference type="GeneID" id="63716824"/>
<dbReference type="SUPFAM" id="SSF56024">
    <property type="entry name" value="Phospholipase D/nuclease"/>
    <property type="match status" value="2"/>
</dbReference>
<dbReference type="Proteomes" id="UP000076580">
    <property type="component" value="Chromosome 02"/>
</dbReference>
<feature type="domain" description="PLD phosphodiesterase" evidence="1">
    <location>
        <begin position="430"/>
        <end position="457"/>
    </location>
</feature>
<dbReference type="Gene3D" id="3.30.870.10">
    <property type="entry name" value="Endonuclease Chain A"/>
    <property type="match status" value="2"/>
</dbReference>
<proteinExistence type="predicted"/>
<dbReference type="AlphaFoldDB" id="A0A151GJ95"/>
<dbReference type="STRING" id="98403.A0A151GJ95"/>
<dbReference type="EMBL" id="LAYC01000002">
    <property type="protein sequence ID" value="KYK57174.1"/>
    <property type="molecule type" value="Genomic_DNA"/>
</dbReference>
<gene>
    <name evidence="2" type="ORF">DCS_04181</name>
</gene>
<evidence type="ECO:0000313" key="2">
    <source>
        <dbReference type="EMBL" id="KYK57174.1"/>
    </source>
</evidence>
<dbReference type="GO" id="GO:0032049">
    <property type="term" value="P:cardiolipin biosynthetic process"/>
    <property type="evidence" value="ECO:0007669"/>
    <property type="project" value="UniProtKB-ARBA"/>
</dbReference>
<dbReference type="Pfam" id="PF13091">
    <property type="entry name" value="PLDc_2"/>
    <property type="match status" value="1"/>
</dbReference>
<dbReference type="InParanoid" id="A0A151GJ95"/>
<name>A0A151GJ95_DRECN</name>
<dbReference type="InterPro" id="IPR025202">
    <property type="entry name" value="PLD-like_dom"/>
</dbReference>
<protein>
    <submittedName>
        <fullName evidence="2">Phospholipase D</fullName>
    </submittedName>
</protein>
<dbReference type="GO" id="GO:0030572">
    <property type="term" value="F:phosphatidyltransferase activity"/>
    <property type="evidence" value="ECO:0007669"/>
    <property type="project" value="UniProtKB-ARBA"/>
</dbReference>
<comment type="caution">
    <text evidence="2">The sequence shown here is derived from an EMBL/GenBank/DDBJ whole genome shotgun (WGS) entry which is preliminary data.</text>
</comment>
<dbReference type="PANTHER" id="PTHR21248">
    <property type="entry name" value="CARDIOLIPIN SYNTHASE"/>
    <property type="match status" value="1"/>
</dbReference>
<sequence length="496" mass="55026">MSTPVEFPASFVRPWLELLRSHQSEQQQDFPNRHVAHPESLITTSIPKSLDLGTGLSIFTRAILPAILSATHSVHFVTCYWAASPTLDALRETLWQLASSRKHRTAGAPKLRITIGFSSSGLLQKLFHTSSRAGHIYPPAQWRKLGLPDESSLRDGGIELTVKSLFFTPLSVIHPKYVIVDEARAFVPSCNVSWERWFEGCIELEGEAVSTMLSLHAAVWEIGSRSRSLPNANINNNAATGGNFQSRHSATEGDGEVLESITSCTALSDGPYGRGLSTTQSIKIAFPHPVPTIFLPSSHHRNPRFTFFPFLSRSRPPMTPLNGALLTLFANAQSDIAILTPNMTSWPVLDALLDALDRGVNVQIRTSKNMMLIEQLITAGTTTSRCLGHLVKKYRQRQRQRQRSDLEAQAASLGRLEILYYKPLDGRGDEPVFSHFKMTSVDHDYLVLGSGNMDRASWWTSQELGVLLYVPGFAASKMCDSVLNMRTELYFTSAGY</sequence>
<dbReference type="PANTHER" id="PTHR21248:SF11">
    <property type="entry name" value="PLD PHOSPHODIESTERASE DOMAIN-CONTAINING PROTEIN"/>
    <property type="match status" value="1"/>
</dbReference>
<evidence type="ECO:0000259" key="1">
    <source>
        <dbReference type="PROSITE" id="PS50035"/>
    </source>
</evidence>
<organism evidence="2 3">
    <name type="scientific">Drechmeria coniospora</name>
    <name type="common">Nematophagous fungus</name>
    <name type="synonym">Meria coniospora</name>
    <dbReference type="NCBI Taxonomy" id="98403"/>
    <lineage>
        <taxon>Eukaryota</taxon>
        <taxon>Fungi</taxon>
        <taxon>Dikarya</taxon>
        <taxon>Ascomycota</taxon>
        <taxon>Pezizomycotina</taxon>
        <taxon>Sordariomycetes</taxon>
        <taxon>Hypocreomycetidae</taxon>
        <taxon>Hypocreales</taxon>
        <taxon>Ophiocordycipitaceae</taxon>
        <taxon>Drechmeria</taxon>
    </lineage>
</organism>
<dbReference type="CDD" id="cd00138">
    <property type="entry name" value="PLDc_SF"/>
    <property type="match status" value="1"/>
</dbReference>
<evidence type="ECO:0000313" key="3">
    <source>
        <dbReference type="Proteomes" id="UP000076580"/>
    </source>
</evidence>
<dbReference type="RefSeq" id="XP_040656526.1">
    <property type="nucleotide sequence ID" value="XM_040801493.1"/>
</dbReference>
<dbReference type="PROSITE" id="PS50035">
    <property type="entry name" value="PLD"/>
    <property type="match status" value="2"/>
</dbReference>
<keyword evidence="3" id="KW-1185">Reference proteome</keyword>
<reference evidence="2 3" key="1">
    <citation type="journal article" date="2016" name="Sci. Rep.">
        <title>Insights into Adaptations to a Near-Obligate Nematode Endoparasitic Lifestyle from the Finished Genome of Drechmeria coniospora.</title>
        <authorList>
            <person name="Zhang L."/>
            <person name="Zhou Z."/>
            <person name="Guo Q."/>
            <person name="Fokkens L."/>
            <person name="Miskei M."/>
            <person name="Pocsi I."/>
            <person name="Zhang W."/>
            <person name="Chen M."/>
            <person name="Wang L."/>
            <person name="Sun Y."/>
            <person name="Donzelli B.G."/>
            <person name="Gibson D.M."/>
            <person name="Nelson D.R."/>
            <person name="Luo J.G."/>
            <person name="Rep M."/>
            <person name="Liu H."/>
            <person name="Yang S."/>
            <person name="Wang J."/>
            <person name="Krasnoff S.B."/>
            <person name="Xu Y."/>
            <person name="Molnar I."/>
            <person name="Lin M."/>
        </authorList>
    </citation>
    <scope>NUCLEOTIDE SEQUENCE [LARGE SCALE GENOMIC DNA]</scope>
    <source>
        <strain evidence="2 3">ARSEF 6962</strain>
    </source>
</reference>
<accession>A0A151GJ95</accession>
<dbReference type="OrthoDB" id="2958217at2759"/>
<dbReference type="InterPro" id="IPR001736">
    <property type="entry name" value="PLipase_D/transphosphatidylase"/>
</dbReference>
<feature type="domain" description="PLD phosphodiesterase" evidence="1">
    <location>
        <begin position="169"/>
        <end position="196"/>
    </location>
</feature>